<dbReference type="InterPro" id="IPR006669">
    <property type="entry name" value="MgtE_transporter"/>
</dbReference>
<dbReference type="PANTHER" id="PTHR43773:SF1">
    <property type="entry name" value="MAGNESIUM TRANSPORTER MGTE"/>
    <property type="match status" value="1"/>
</dbReference>
<dbReference type="Proteomes" id="UP000006919">
    <property type="component" value="Plasmid pRUMAL02"/>
</dbReference>
<dbReference type="CDD" id="cd04606">
    <property type="entry name" value="CBS_pair_Mg_transporter"/>
    <property type="match status" value="1"/>
</dbReference>
<accession>E6UKD5</accession>
<dbReference type="SMART" id="SM00116">
    <property type="entry name" value="CBS"/>
    <property type="match status" value="2"/>
</dbReference>
<comment type="subcellular location">
    <subcellularLocation>
        <location evidence="9">Cell membrane</location>
        <topology evidence="9">Multi-pass membrane protein</topology>
    </subcellularLocation>
    <subcellularLocation>
        <location evidence="1">Membrane</location>
        <topology evidence="1">Multi-pass membrane protein</topology>
    </subcellularLocation>
</comment>
<keyword evidence="7 9" id="KW-0472">Membrane</keyword>
<keyword evidence="4 9" id="KW-0812">Transmembrane</keyword>
<dbReference type="InterPro" id="IPR038076">
    <property type="entry name" value="MgtE_N_sf"/>
</dbReference>
<geneLocation type="plasmid" evidence="11 12">
    <name>pRUMAL02</name>
</geneLocation>
<dbReference type="Gene3D" id="1.25.60.10">
    <property type="entry name" value="MgtE N-terminal domain-like"/>
    <property type="match status" value="1"/>
</dbReference>
<evidence type="ECO:0000256" key="8">
    <source>
        <dbReference type="PROSITE-ProRule" id="PRU00703"/>
    </source>
</evidence>
<dbReference type="InterPro" id="IPR006667">
    <property type="entry name" value="SLC41_membr_dom"/>
</dbReference>
<dbReference type="InterPro" id="IPR006668">
    <property type="entry name" value="Mg_transptr_MgtE_intracell_dom"/>
</dbReference>
<dbReference type="OrthoDB" id="9790355at2"/>
<dbReference type="InterPro" id="IPR046342">
    <property type="entry name" value="CBS_dom_sf"/>
</dbReference>
<keyword evidence="11" id="KW-0614">Plasmid</keyword>
<keyword evidence="5 9" id="KW-0460">Magnesium</keyword>
<dbReference type="PROSITE" id="PS51371">
    <property type="entry name" value="CBS"/>
    <property type="match status" value="2"/>
</dbReference>
<dbReference type="InterPro" id="IPR000644">
    <property type="entry name" value="CBS_dom"/>
</dbReference>
<dbReference type="Gene3D" id="3.10.580.10">
    <property type="entry name" value="CBS-domain"/>
    <property type="match status" value="1"/>
</dbReference>
<protein>
    <recommendedName>
        <fullName evidence="9">Magnesium transporter MgtE</fullName>
    </recommendedName>
</protein>
<reference evidence="12" key="1">
    <citation type="journal article" date="2011" name="J. Bacteriol.">
        <title>Complete genome of the cellulolytic ruminal bacterium Ruminococcus albus 7.</title>
        <authorList>
            <person name="Suen G."/>
            <person name="Stevenson D.M."/>
            <person name="Bruce D.C."/>
            <person name="Chertkov O."/>
            <person name="Copeland A."/>
            <person name="Cheng J.F."/>
            <person name="Detter C."/>
            <person name="Detter J.C."/>
            <person name="Goodwin L.A."/>
            <person name="Han C.S."/>
            <person name="Hauser L.J."/>
            <person name="Ivanova N.N."/>
            <person name="Kyrpides N.C."/>
            <person name="Land M.L."/>
            <person name="Lapidus A."/>
            <person name="Lucas S."/>
            <person name="Ovchinnikova G."/>
            <person name="Pitluck S."/>
            <person name="Tapia R."/>
            <person name="Woyke T."/>
            <person name="Boyum J."/>
            <person name="Mead D."/>
            <person name="Weimer P.J."/>
        </authorList>
    </citation>
    <scope>NUCLEOTIDE SEQUENCE [LARGE SCALE GENOMIC DNA]</scope>
    <source>
        <strain evidence="12">ATCC 27210 / DSM 20455 / JCM 14654 / NCDO 2250 / 7</strain>
        <plasmid evidence="12">pRUMAL02</plasmid>
    </source>
</reference>
<feature type="domain" description="CBS" evidence="10">
    <location>
        <begin position="164"/>
        <end position="226"/>
    </location>
</feature>
<keyword evidence="9" id="KW-0479">Metal-binding</keyword>
<keyword evidence="9" id="KW-1003">Cell membrane</keyword>
<dbReference type="Pfam" id="PF00571">
    <property type="entry name" value="CBS"/>
    <property type="match status" value="2"/>
</dbReference>
<evidence type="ECO:0000313" key="12">
    <source>
        <dbReference type="Proteomes" id="UP000006919"/>
    </source>
</evidence>
<evidence type="ECO:0000256" key="1">
    <source>
        <dbReference type="ARBA" id="ARBA00004141"/>
    </source>
</evidence>
<dbReference type="RefSeq" id="WP_013483676.1">
    <property type="nucleotide sequence ID" value="NC_014825.1"/>
</dbReference>
<dbReference type="GO" id="GO:0015095">
    <property type="term" value="F:magnesium ion transmembrane transporter activity"/>
    <property type="evidence" value="ECO:0007669"/>
    <property type="project" value="UniProtKB-UniRule"/>
</dbReference>
<keyword evidence="8" id="KW-0129">CBS domain</keyword>
<dbReference type="NCBIfam" id="TIGR00400">
    <property type="entry name" value="mgtE"/>
    <property type="match status" value="1"/>
</dbReference>
<evidence type="ECO:0000256" key="5">
    <source>
        <dbReference type="ARBA" id="ARBA00022842"/>
    </source>
</evidence>
<dbReference type="EMBL" id="CP002405">
    <property type="protein sequence ID" value="ADU24131.1"/>
    <property type="molecule type" value="Genomic_DNA"/>
</dbReference>
<evidence type="ECO:0000256" key="7">
    <source>
        <dbReference type="ARBA" id="ARBA00023136"/>
    </source>
</evidence>
<evidence type="ECO:0000256" key="4">
    <source>
        <dbReference type="ARBA" id="ARBA00022692"/>
    </source>
</evidence>
<feature type="domain" description="CBS" evidence="10">
    <location>
        <begin position="228"/>
        <end position="284"/>
    </location>
</feature>
<dbReference type="Gene3D" id="1.10.357.20">
    <property type="entry name" value="SLC41 divalent cation transporters, integral membrane domain"/>
    <property type="match status" value="1"/>
</dbReference>
<evidence type="ECO:0000259" key="10">
    <source>
        <dbReference type="PROSITE" id="PS51371"/>
    </source>
</evidence>
<dbReference type="Pfam" id="PF03448">
    <property type="entry name" value="MgtE_N"/>
    <property type="match status" value="1"/>
</dbReference>
<gene>
    <name evidence="11" type="ordered locus">Rumal_3693</name>
</gene>
<sequence>MAEDIINNTEDIKDLTENTTDDDTAEMAVKPDYEGEIISVIRSNDSPRVMLKKLEDYHGNDIAGVMADLSKQERQKLYRVCNGDMLAEAFEYLDEDDAGIYLNEMDLNKAAAVVSLMETDTAVNVLREIEREKRGLIIDALSAEVRKEIRLIASFDEDEIGSKMTTNCIIIKEDLTIKQAMSELVRQAEDNDNITTIFVVDDNDEFYGAIDLKELITARSTRSLESLIMTSFPYVYANEEIDECIEKLKDYSEDLIPVLDNSSRLLGVITAKSLIEVVDDEMGEDYVMFAGLTAEEDLQEPLLQSMKKRLPWLLVLLGLGLVVSGVVGVFEKVISQLTLIMAFQSLILDMAGNVGTQSLAVTIRVLTDENLTFRQKMHLVAKETRVGLSNGILLGLMSFAMVGLYIMFFKHRTAGFSFAVSGCIGVSLMLAMLISSAVGTIIPLFFKKIKVDPAVASGPLITTVNDLVAVVTYYGLSWLLLLNVMHLGN</sequence>
<dbReference type="SMART" id="SM00924">
    <property type="entry name" value="MgtE_N"/>
    <property type="match status" value="1"/>
</dbReference>
<feature type="transmembrane region" description="Helical" evidence="9">
    <location>
        <begin position="467"/>
        <end position="487"/>
    </location>
</feature>
<evidence type="ECO:0000256" key="2">
    <source>
        <dbReference type="ARBA" id="ARBA00009749"/>
    </source>
</evidence>
<comment type="subunit">
    <text evidence="9">Homodimer.</text>
</comment>
<comment type="function">
    <text evidence="9">Acts as a magnesium transporter.</text>
</comment>
<keyword evidence="3 9" id="KW-0813">Transport</keyword>
<dbReference type="KEGG" id="ral:Rumal_3693"/>
<dbReference type="AlphaFoldDB" id="E6UKD5"/>
<dbReference type="GO" id="GO:0046872">
    <property type="term" value="F:metal ion binding"/>
    <property type="evidence" value="ECO:0007669"/>
    <property type="project" value="UniProtKB-KW"/>
</dbReference>
<feature type="transmembrane region" description="Helical" evidence="9">
    <location>
        <begin position="310"/>
        <end position="330"/>
    </location>
</feature>
<evidence type="ECO:0000313" key="11">
    <source>
        <dbReference type="EMBL" id="ADU24131.1"/>
    </source>
</evidence>
<keyword evidence="6 9" id="KW-1133">Transmembrane helix</keyword>
<dbReference type="PANTHER" id="PTHR43773">
    <property type="entry name" value="MAGNESIUM TRANSPORTER MGTE"/>
    <property type="match status" value="1"/>
</dbReference>
<proteinExistence type="inferred from homology"/>
<dbReference type="SUPFAM" id="SSF158791">
    <property type="entry name" value="MgtE N-terminal domain-like"/>
    <property type="match status" value="1"/>
</dbReference>
<dbReference type="GO" id="GO:0005886">
    <property type="term" value="C:plasma membrane"/>
    <property type="evidence" value="ECO:0007669"/>
    <property type="project" value="UniProtKB-SubCell"/>
</dbReference>
<dbReference type="SUPFAM" id="SSF161093">
    <property type="entry name" value="MgtE membrane domain-like"/>
    <property type="match status" value="1"/>
</dbReference>
<dbReference type="HOGENOM" id="CLU_037408_1_1_9"/>
<evidence type="ECO:0000256" key="3">
    <source>
        <dbReference type="ARBA" id="ARBA00022448"/>
    </source>
</evidence>
<comment type="similarity">
    <text evidence="2 9">Belongs to the SLC41A transporter family.</text>
</comment>
<comment type="caution">
    <text evidence="9">Lacks conserved residue(s) required for the propagation of feature annotation.</text>
</comment>
<dbReference type="SUPFAM" id="SSF54631">
    <property type="entry name" value="CBS-domain pair"/>
    <property type="match status" value="1"/>
</dbReference>
<evidence type="ECO:0000256" key="6">
    <source>
        <dbReference type="ARBA" id="ARBA00022989"/>
    </source>
</evidence>
<dbReference type="InterPro" id="IPR036739">
    <property type="entry name" value="SLC41_membr_dom_sf"/>
</dbReference>
<organism evidence="11 12">
    <name type="scientific">Ruminococcus albus (strain ATCC 27210 / DSM 20455 / JCM 14654 / NCDO 2250 / 7)</name>
    <dbReference type="NCBI Taxonomy" id="697329"/>
    <lineage>
        <taxon>Bacteria</taxon>
        <taxon>Bacillati</taxon>
        <taxon>Bacillota</taxon>
        <taxon>Clostridia</taxon>
        <taxon>Eubacteriales</taxon>
        <taxon>Oscillospiraceae</taxon>
        <taxon>Ruminococcus</taxon>
    </lineage>
</organism>
<feature type="transmembrane region" description="Helical" evidence="9">
    <location>
        <begin position="387"/>
        <end position="408"/>
    </location>
</feature>
<dbReference type="Pfam" id="PF01769">
    <property type="entry name" value="MgtE"/>
    <property type="match status" value="1"/>
</dbReference>
<name>E6UKD5_RUMA7</name>
<feature type="transmembrane region" description="Helical" evidence="9">
    <location>
        <begin position="414"/>
        <end position="446"/>
    </location>
</feature>
<evidence type="ECO:0000256" key="9">
    <source>
        <dbReference type="RuleBase" id="RU362011"/>
    </source>
</evidence>